<accession>A0ACC0KGS5</accession>
<keyword evidence="2" id="KW-1185">Reference proteome</keyword>
<reference evidence="1 2" key="1">
    <citation type="journal article" date="2022" name="Genome Biol. Evol.">
        <title>The Spruce Budworm Genome: Reconstructing the Evolutionary History of Antifreeze Proteins.</title>
        <authorList>
            <person name="Beliveau C."/>
            <person name="Gagne P."/>
            <person name="Picq S."/>
            <person name="Vernygora O."/>
            <person name="Keeling C.I."/>
            <person name="Pinkney K."/>
            <person name="Doucet D."/>
            <person name="Wen F."/>
            <person name="Johnston J.S."/>
            <person name="Maaroufi H."/>
            <person name="Boyle B."/>
            <person name="Laroche J."/>
            <person name="Dewar K."/>
            <person name="Juretic N."/>
            <person name="Blackburn G."/>
            <person name="Nisole A."/>
            <person name="Brunet B."/>
            <person name="Brandao M."/>
            <person name="Lumley L."/>
            <person name="Duan J."/>
            <person name="Quan G."/>
            <person name="Lucarotti C.J."/>
            <person name="Roe A.D."/>
            <person name="Sperling F.A.H."/>
            <person name="Levesque R.C."/>
            <person name="Cusson M."/>
        </authorList>
    </citation>
    <scope>NUCLEOTIDE SEQUENCE [LARGE SCALE GENOMIC DNA]</scope>
    <source>
        <strain evidence="1">Glfc:IPQL:Cfum</strain>
    </source>
</reference>
<gene>
    <name evidence="1" type="ORF">MSG28_003758</name>
</gene>
<dbReference type="Proteomes" id="UP001064048">
    <property type="component" value="Chromosome 6"/>
</dbReference>
<proteinExistence type="predicted"/>
<sequence>MRTRLNFSMCHVVVKIMDRGARSKFILGLVNKNYGIGKISLPNLVRNTSKDQEGKPIKWLKIKCLRWGEGNACSQAPDWSCDGFQSCQISPEAPSNNMPFSPFCTISHPTVFAQKDFQDAHFQETELTNSRAPPKQMEQ</sequence>
<evidence type="ECO:0000313" key="2">
    <source>
        <dbReference type="Proteomes" id="UP001064048"/>
    </source>
</evidence>
<evidence type="ECO:0000313" key="1">
    <source>
        <dbReference type="EMBL" id="KAI8435455.1"/>
    </source>
</evidence>
<name>A0ACC0KGS5_CHOFU</name>
<organism evidence="1 2">
    <name type="scientific">Choristoneura fumiferana</name>
    <name type="common">Spruce budworm moth</name>
    <name type="synonym">Archips fumiferana</name>
    <dbReference type="NCBI Taxonomy" id="7141"/>
    <lineage>
        <taxon>Eukaryota</taxon>
        <taxon>Metazoa</taxon>
        <taxon>Ecdysozoa</taxon>
        <taxon>Arthropoda</taxon>
        <taxon>Hexapoda</taxon>
        <taxon>Insecta</taxon>
        <taxon>Pterygota</taxon>
        <taxon>Neoptera</taxon>
        <taxon>Endopterygota</taxon>
        <taxon>Lepidoptera</taxon>
        <taxon>Glossata</taxon>
        <taxon>Ditrysia</taxon>
        <taxon>Tortricoidea</taxon>
        <taxon>Tortricidae</taxon>
        <taxon>Tortricinae</taxon>
        <taxon>Choristoneura</taxon>
    </lineage>
</organism>
<dbReference type="EMBL" id="CM046106">
    <property type="protein sequence ID" value="KAI8435455.1"/>
    <property type="molecule type" value="Genomic_DNA"/>
</dbReference>
<comment type="caution">
    <text evidence="1">The sequence shown here is derived from an EMBL/GenBank/DDBJ whole genome shotgun (WGS) entry which is preliminary data.</text>
</comment>
<protein>
    <submittedName>
        <fullName evidence="1">Uncharacterized protein</fullName>
    </submittedName>
</protein>